<dbReference type="InterPro" id="IPR027417">
    <property type="entry name" value="P-loop_NTPase"/>
</dbReference>
<dbReference type="EMBL" id="SHOA02000038">
    <property type="protein sequence ID" value="TDH72233.1"/>
    <property type="molecule type" value="Genomic_DNA"/>
</dbReference>
<evidence type="ECO:0000313" key="1">
    <source>
        <dbReference type="EMBL" id="TDH72233.1"/>
    </source>
</evidence>
<sequence length="184" mass="20689">MHRISLFLLKSQSSIINYLAKKRLKTGRPRVVLTTHFLEIFRFNLLEAELIVDQPNLQAKDEFPEGSPDRARIVCTIMASTAQHDSHSATSNVVPLYEMRHGISSHSNALMCAAKCGIPEEMVERAQKVMDYVKRGEPIPTRQMFEGPSPEEQLSAFFASIDDWHAAGDDIVSKFLTMARVGTQ</sequence>
<dbReference type="OrthoDB" id="29596at2759"/>
<dbReference type="Proteomes" id="UP000294530">
    <property type="component" value="Unassembled WGS sequence"/>
</dbReference>
<dbReference type="Gene3D" id="3.40.50.300">
    <property type="entry name" value="P-loop containing nucleotide triphosphate hydrolases"/>
    <property type="match status" value="1"/>
</dbReference>
<comment type="caution">
    <text evidence="1">The sequence shown here is derived from an EMBL/GenBank/DDBJ whole genome shotgun (WGS) entry which is preliminary data.</text>
</comment>
<protein>
    <recommendedName>
        <fullName evidence="3">DNA mismatch repair proteins mutS family domain-containing protein</fullName>
    </recommendedName>
</protein>
<dbReference type="AlphaFoldDB" id="A0A976NY41"/>
<proteinExistence type="predicted"/>
<dbReference type="RefSeq" id="XP_067821732.1">
    <property type="nucleotide sequence ID" value="XM_067963686.1"/>
</dbReference>
<accession>A0A976NY41</accession>
<dbReference type="KEGG" id="blac:94349357"/>
<name>A0A976NY41_BRELC</name>
<gene>
    <name evidence="1" type="ORF">CCR75_005607</name>
</gene>
<organism evidence="1 2">
    <name type="scientific">Bremia lactucae</name>
    <name type="common">Lettuce downy mildew</name>
    <dbReference type="NCBI Taxonomy" id="4779"/>
    <lineage>
        <taxon>Eukaryota</taxon>
        <taxon>Sar</taxon>
        <taxon>Stramenopiles</taxon>
        <taxon>Oomycota</taxon>
        <taxon>Peronosporomycetes</taxon>
        <taxon>Peronosporales</taxon>
        <taxon>Peronosporaceae</taxon>
        <taxon>Bremia</taxon>
    </lineage>
</organism>
<keyword evidence="2" id="KW-1185">Reference proteome</keyword>
<evidence type="ECO:0008006" key="3">
    <source>
        <dbReference type="Google" id="ProtNLM"/>
    </source>
</evidence>
<dbReference type="GeneID" id="94349357"/>
<reference evidence="1 2" key="1">
    <citation type="journal article" date="2021" name="Genome Biol.">
        <title>AFLAP: assembly-free linkage analysis pipeline using k-mers from genome sequencing data.</title>
        <authorList>
            <person name="Fletcher K."/>
            <person name="Zhang L."/>
            <person name="Gil J."/>
            <person name="Han R."/>
            <person name="Cavanaugh K."/>
            <person name="Michelmore R."/>
        </authorList>
    </citation>
    <scope>NUCLEOTIDE SEQUENCE [LARGE SCALE GENOMIC DNA]</scope>
    <source>
        <strain evidence="1 2">SF5</strain>
    </source>
</reference>
<evidence type="ECO:0000313" key="2">
    <source>
        <dbReference type="Proteomes" id="UP000294530"/>
    </source>
</evidence>